<evidence type="ECO:0000313" key="19">
    <source>
        <dbReference type="Proteomes" id="UP001589609"/>
    </source>
</evidence>
<keyword evidence="12 18" id="KW-0456">Lyase</keyword>
<keyword evidence="10" id="KW-0479">Metal-binding</keyword>
<accession>A0ABV5WI46</accession>
<dbReference type="InterPro" id="IPR040442">
    <property type="entry name" value="Pyrv_kinase-like_dom_sf"/>
</dbReference>
<dbReference type="NCBIfam" id="TIGR01588">
    <property type="entry name" value="citE"/>
    <property type="match status" value="1"/>
</dbReference>
<evidence type="ECO:0000256" key="13">
    <source>
        <dbReference type="ARBA" id="ARBA00030255"/>
    </source>
</evidence>
<evidence type="ECO:0000256" key="3">
    <source>
        <dbReference type="ARBA" id="ARBA00004496"/>
    </source>
</evidence>
<comment type="function">
    <text evidence="2">Represents a citryl-ACP lyase.</text>
</comment>
<evidence type="ECO:0000256" key="8">
    <source>
        <dbReference type="ARBA" id="ARBA00015712"/>
    </source>
</evidence>
<comment type="cofactor">
    <cofactor evidence="1">
        <name>Mg(2+)</name>
        <dbReference type="ChEBI" id="CHEBI:18420"/>
    </cofactor>
</comment>
<comment type="catalytic activity">
    <reaction evidence="15">
        <text>citrate = oxaloacetate + acetate</text>
        <dbReference type="Rhea" id="RHEA:10760"/>
        <dbReference type="ChEBI" id="CHEBI:16452"/>
        <dbReference type="ChEBI" id="CHEBI:16947"/>
        <dbReference type="ChEBI" id="CHEBI:30089"/>
        <dbReference type="EC" id="4.1.3.6"/>
    </reaction>
</comment>
<sequence length="300" mass="32590">MYKLRRTMMYVPGNNPGMVKDAHIYGADSIMFDLEDSVSLNEKDAARFLVYNALTNIDYEGVETVVRINGLDTSYGIEDLEAIVRAQPDVIRLPKTESAQDIIDVENEIARIEKEAGLPVGKTKLMAAVEGALGALNAFEIATASKRLMGIAIGAEDYVTDLKTTRSPEGIELLTGRSQVLLAARAAGIYAFDTVYSDVNNEEGFANEVKLIKKLGFDGKSVINPRQIGIVNDIYTPSQKEIDKSIRVIIAAEDARKKGSGVVSLDGKMVDKPIIERAQRTLMLAEAAGVYVSKGGEEIA</sequence>
<name>A0ABV5WI46_9BACI</name>
<evidence type="ECO:0000256" key="11">
    <source>
        <dbReference type="ARBA" id="ARBA00022842"/>
    </source>
</evidence>
<evidence type="ECO:0000256" key="1">
    <source>
        <dbReference type="ARBA" id="ARBA00001946"/>
    </source>
</evidence>
<proteinExistence type="inferred from homology"/>
<feature type="domain" description="HpcH/HpaI aldolase/citrate lyase" evidence="17">
    <location>
        <begin position="6"/>
        <end position="225"/>
    </location>
</feature>
<evidence type="ECO:0000256" key="5">
    <source>
        <dbReference type="ARBA" id="ARBA00011382"/>
    </source>
</evidence>
<dbReference type="Pfam" id="PF03328">
    <property type="entry name" value="HpcH_HpaI"/>
    <property type="match status" value="1"/>
</dbReference>
<dbReference type="RefSeq" id="WP_379950611.1">
    <property type="nucleotide sequence ID" value="NZ_JBHMAF010000120.1"/>
</dbReference>
<reference evidence="18 19" key="1">
    <citation type="submission" date="2024-09" db="EMBL/GenBank/DDBJ databases">
        <authorList>
            <person name="Sun Q."/>
            <person name="Mori K."/>
        </authorList>
    </citation>
    <scope>NUCLEOTIDE SEQUENCE [LARGE SCALE GENOMIC DNA]</scope>
    <source>
        <strain evidence="18 19">JCM 11201</strain>
    </source>
</reference>
<organism evidence="18 19">
    <name type="scientific">Ectobacillus funiculus</name>
    <dbReference type="NCBI Taxonomy" id="137993"/>
    <lineage>
        <taxon>Bacteria</taxon>
        <taxon>Bacillati</taxon>
        <taxon>Bacillota</taxon>
        <taxon>Bacilli</taxon>
        <taxon>Bacillales</taxon>
        <taxon>Bacillaceae</taxon>
        <taxon>Ectobacillus</taxon>
    </lineage>
</organism>
<evidence type="ECO:0000256" key="16">
    <source>
        <dbReference type="ARBA" id="ARBA00049110"/>
    </source>
</evidence>
<dbReference type="InterPro" id="IPR015813">
    <property type="entry name" value="Pyrv/PenolPyrv_kinase-like_dom"/>
</dbReference>
<evidence type="ECO:0000259" key="17">
    <source>
        <dbReference type="Pfam" id="PF03328"/>
    </source>
</evidence>
<dbReference type="SUPFAM" id="SSF51621">
    <property type="entry name" value="Phosphoenolpyruvate/pyruvate domain"/>
    <property type="match status" value="1"/>
</dbReference>
<dbReference type="EMBL" id="JBHMAF010000120">
    <property type="protein sequence ID" value="MFB9760291.1"/>
    <property type="molecule type" value="Genomic_DNA"/>
</dbReference>
<dbReference type="PANTHER" id="PTHR32308:SF10">
    <property type="entry name" value="CITRATE LYASE SUBUNIT BETA"/>
    <property type="match status" value="1"/>
</dbReference>
<dbReference type="InterPro" id="IPR011206">
    <property type="entry name" value="Citrate_lyase_beta/mcl1/mcl2"/>
</dbReference>
<dbReference type="EC" id="4.1.3.34" evidence="6"/>
<dbReference type="InterPro" id="IPR005000">
    <property type="entry name" value="Aldolase/citrate-lyase_domain"/>
</dbReference>
<gene>
    <name evidence="18" type="primary">citE</name>
    <name evidence="18" type="ORF">ACFFMS_18185</name>
</gene>
<evidence type="ECO:0000256" key="9">
    <source>
        <dbReference type="ARBA" id="ARBA00022490"/>
    </source>
</evidence>
<evidence type="ECO:0000313" key="18">
    <source>
        <dbReference type="EMBL" id="MFB9760291.1"/>
    </source>
</evidence>
<dbReference type="PANTHER" id="PTHR32308">
    <property type="entry name" value="LYASE BETA SUBUNIT, PUTATIVE (AFU_ORTHOLOGUE AFUA_4G13030)-RELATED"/>
    <property type="match status" value="1"/>
</dbReference>
<evidence type="ECO:0000256" key="2">
    <source>
        <dbReference type="ARBA" id="ARBA00003671"/>
    </source>
</evidence>
<dbReference type="GO" id="GO:0008816">
    <property type="term" value="F:citryl-CoA lyase activity"/>
    <property type="evidence" value="ECO:0007669"/>
    <property type="project" value="UniProtKB-EC"/>
</dbReference>
<comment type="similarity">
    <text evidence="4">Belongs to the HpcH/HpaI aldolase family. Citrate lyase beta subunit subfamily.</text>
</comment>
<comment type="subcellular location">
    <subcellularLocation>
        <location evidence="3">Cytoplasm</location>
    </subcellularLocation>
</comment>
<evidence type="ECO:0000256" key="7">
    <source>
        <dbReference type="ARBA" id="ARBA00012914"/>
    </source>
</evidence>
<protein>
    <recommendedName>
        <fullName evidence="8">Citrate lyase subunit beta</fullName>
        <ecNumber evidence="6">4.1.3.34</ecNumber>
        <ecNumber evidence="7">4.1.3.6</ecNumber>
    </recommendedName>
    <alternativeName>
        <fullName evidence="13">Citrate (pro-3S)-lyase subunit beta</fullName>
    </alternativeName>
    <alternativeName>
        <fullName evidence="14">Citryl-CoA lyase subunit</fullName>
    </alternativeName>
</protein>
<evidence type="ECO:0000256" key="15">
    <source>
        <dbReference type="ARBA" id="ARBA00048308"/>
    </source>
</evidence>
<comment type="subunit">
    <text evidence="5">Oligomer with a subunit composition of (alpha,beta,gamma)6.</text>
</comment>
<keyword evidence="11" id="KW-0460">Magnesium</keyword>
<evidence type="ECO:0000256" key="6">
    <source>
        <dbReference type="ARBA" id="ARBA00012258"/>
    </source>
</evidence>
<dbReference type="Proteomes" id="UP001589609">
    <property type="component" value="Unassembled WGS sequence"/>
</dbReference>
<evidence type="ECO:0000256" key="10">
    <source>
        <dbReference type="ARBA" id="ARBA00022723"/>
    </source>
</evidence>
<comment type="caution">
    <text evidence="18">The sequence shown here is derived from an EMBL/GenBank/DDBJ whole genome shotgun (WGS) entry which is preliminary data.</text>
</comment>
<dbReference type="EC" id="4.1.3.6" evidence="7"/>
<dbReference type="Gene3D" id="3.20.20.60">
    <property type="entry name" value="Phosphoenolpyruvate-binding domains"/>
    <property type="match status" value="1"/>
</dbReference>
<evidence type="ECO:0000256" key="14">
    <source>
        <dbReference type="ARBA" id="ARBA00032495"/>
    </source>
</evidence>
<comment type="catalytic activity">
    <reaction evidence="16">
        <text>(3S)-citryl-CoA = oxaloacetate + acetyl-CoA</text>
        <dbReference type="Rhea" id="RHEA:20812"/>
        <dbReference type="ChEBI" id="CHEBI:16452"/>
        <dbReference type="ChEBI" id="CHEBI:57288"/>
        <dbReference type="ChEBI" id="CHEBI:57321"/>
        <dbReference type="EC" id="4.1.3.34"/>
    </reaction>
</comment>
<keyword evidence="19" id="KW-1185">Reference proteome</keyword>
<dbReference type="InterPro" id="IPR006475">
    <property type="entry name" value="Citrate_lyase_beta_bac"/>
</dbReference>
<evidence type="ECO:0000256" key="12">
    <source>
        <dbReference type="ARBA" id="ARBA00023239"/>
    </source>
</evidence>
<keyword evidence="9" id="KW-0963">Cytoplasm</keyword>
<evidence type="ECO:0000256" key="4">
    <source>
        <dbReference type="ARBA" id="ARBA00005549"/>
    </source>
</evidence>
<dbReference type="GO" id="GO:0008815">
    <property type="term" value="F:citrate (pro-3S)-lyase activity"/>
    <property type="evidence" value="ECO:0007669"/>
    <property type="project" value="UniProtKB-EC"/>
</dbReference>
<dbReference type="PIRSF" id="PIRSF015582">
    <property type="entry name" value="Cit_lyase_B"/>
    <property type="match status" value="1"/>
</dbReference>